<dbReference type="RefSeq" id="WP_082207984.1">
    <property type="nucleotide sequence ID" value="NZ_BGML01000023.1"/>
</dbReference>
<evidence type="ECO:0000256" key="4">
    <source>
        <dbReference type="ARBA" id="ARBA00022833"/>
    </source>
</evidence>
<sequence>MMYRFGKYRLMFTQEVMGIMHSYRQISKGLPESGGILLGRIYTDNRIIIDQISVPGKGDKSGRFFFERDVKRAQEIASGAWEKSDGEVRYLGEWHTHPEAIPKPSPTDRKLIIGMIQDSILDQEFLFLVIVGIQENYVGVSYKGKRYVNQLAFCSD</sequence>
<dbReference type="AlphaFoldDB" id="A0A6N8EQU2"/>
<feature type="domain" description="JAB" evidence="6">
    <location>
        <begin position="31"/>
        <end position="132"/>
    </location>
</feature>
<dbReference type="Gene3D" id="3.40.140.10">
    <property type="entry name" value="Cytidine Deaminase, domain 2"/>
    <property type="match status" value="1"/>
</dbReference>
<keyword evidence="4" id="KW-0862">Zinc</keyword>
<dbReference type="EMBL" id="WNZZ01000004">
    <property type="protein sequence ID" value="MUG22289.1"/>
    <property type="molecule type" value="Genomic_DNA"/>
</dbReference>
<dbReference type="Proteomes" id="UP000442469">
    <property type="component" value="Unassembled WGS sequence"/>
</dbReference>
<evidence type="ECO:0000256" key="1">
    <source>
        <dbReference type="ARBA" id="ARBA00022670"/>
    </source>
</evidence>
<keyword evidence="3" id="KW-0378">Hydrolase</keyword>
<evidence type="ECO:0000256" key="5">
    <source>
        <dbReference type="ARBA" id="ARBA00023049"/>
    </source>
</evidence>
<dbReference type="InterPro" id="IPR028090">
    <property type="entry name" value="JAB_dom_prok"/>
</dbReference>
<dbReference type="Pfam" id="PF14464">
    <property type="entry name" value="Prok-JAB"/>
    <property type="match status" value="1"/>
</dbReference>
<keyword evidence="5" id="KW-0482">Metalloprotease</keyword>
<protein>
    <recommendedName>
        <fullName evidence="6">JAB domain-containing protein</fullName>
    </recommendedName>
</protein>
<name>A0A6N8EQU2_PAEMA</name>
<evidence type="ECO:0000256" key="3">
    <source>
        <dbReference type="ARBA" id="ARBA00022801"/>
    </source>
</evidence>
<keyword evidence="2" id="KW-0479">Metal-binding</keyword>
<dbReference type="OrthoDB" id="517279at2"/>
<reference evidence="7 8" key="1">
    <citation type="submission" date="2019-11" db="EMBL/GenBank/DDBJ databases">
        <title>Draft genome sequences of five Paenibacillus species of dairy origin.</title>
        <authorList>
            <person name="Olajide A.M."/>
            <person name="Chen S."/>
            <person name="Lapointe G."/>
        </authorList>
    </citation>
    <scope>NUCLEOTIDE SEQUENCE [LARGE SCALE GENOMIC DNA]</scope>
    <source>
        <strain evidence="7 8">3CT49</strain>
    </source>
</reference>
<proteinExistence type="predicted"/>
<dbReference type="GO" id="GO:0006508">
    <property type="term" value="P:proteolysis"/>
    <property type="evidence" value="ECO:0007669"/>
    <property type="project" value="UniProtKB-KW"/>
</dbReference>
<comment type="caution">
    <text evidence="7">The sequence shown here is derived from an EMBL/GenBank/DDBJ whole genome shotgun (WGS) entry which is preliminary data.</text>
</comment>
<dbReference type="SUPFAM" id="SSF102712">
    <property type="entry name" value="JAB1/MPN domain"/>
    <property type="match status" value="1"/>
</dbReference>
<keyword evidence="1" id="KW-0645">Protease</keyword>
<evidence type="ECO:0000313" key="8">
    <source>
        <dbReference type="Proteomes" id="UP000442469"/>
    </source>
</evidence>
<accession>A0A6N8EQU2</accession>
<gene>
    <name evidence="7" type="ORF">GNQ08_07645</name>
</gene>
<dbReference type="GO" id="GO:0046872">
    <property type="term" value="F:metal ion binding"/>
    <property type="evidence" value="ECO:0007669"/>
    <property type="project" value="UniProtKB-KW"/>
</dbReference>
<dbReference type="GO" id="GO:0008237">
    <property type="term" value="F:metallopeptidase activity"/>
    <property type="evidence" value="ECO:0007669"/>
    <property type="project" value="UniProtKB-KW"/>
</dbReference>
<evidence type="ECO:0000313" key="7">
    <source>
        <dbReference type="EMBL" id="MUG22289.1"/>
    </source>
</evidence>
<evidence type="ECO:0000259" key="6">
    <source>
        <dbReference type="Pfam" id="PF14464"/>
    </source>
</evidence>
<evidence type="ECO:0000256" key="2">
    <source>
        <dbReference type="ARBA" id="ARBA00022723"/>
    </source>
</evidence>
<organism evidence="7 8">
    <name type="scientific">Paenibacillus macerans</name>
    <name type="common">Bacillus macerans</name>
    <dbReference type="NCBI Taxonomy" id="44252"/>
    <lineage>
        <taxon>Bacteria</taxon>
        <taxon>Bacillati</taxon>
        <taxon>Bacillota</taxon>
        <taxon>Bacilli</taxon>
        <taxon>Bacillales</taxon>
        <taxon>Paenibacillaceae</taxon>
        <taxon>Paenibacillus</taxon>
    </lineage>
</organism>